<feature type="coiled-coil region" evidence="2">
    <location>
        <begin position="181"/>
        <end position="208"/>
    </location>
</feature>
<protein>
    <submittedName>
        <fullName evidence="5">Tripartite motif-containing protein 2-like</fullName>
    </submittedName>
</protein>
<dbReference type="GeneID" id="111111304"/>
<dbReference type="GO" id="GO:0008270">
    <property type="term" value="F:zinc ion binding"/>
    <property type="evidence" value="ECO:0007669"/>
    <property type="project" value="UniProtKB-KW"/>
</dbReference>
<feature type="coiled-coil region" evidence="2">
    <location>
        <begin position="101"/>
        <end position="150"/>
    </location>
</feature>
<dbReference type="InterPro" id="IPR011042">
    <property type="entry name" value="6-blade_b-propeller_TolB-like"/>
</dbReference>
<gene>
    <name evidence="5" type="primary">LOC111111304</name>
</gene>
<dbReference type="Gene3D" id="2.120.10.30">
    <property type="entry name" value="TolB, C-terminal domain"/>
    <property type="match status" value="1"/>
</dbReference>
<dbReference type="SUPFAM" id="SSF58113">
    <property type="entry name" value="Apolipoprotein A-I"/>
    <property type="match status" value="1"/>
</dbReference>
<keyword evidence="1" id="KW-0479">Metal-binding</keyword>
<dbReference type="PANTHER" id="PTHR25462:SF305">
    <property type="entry name" value="RING-TYPE DOMAIN-CONTAINING PROTEIN"/>
    <property type="match status" value="1"/>
</dbReference>
<evidence type="ECO:0000259" key="3">
    <source>
        <dbReference type="PROSITE" id="PS50119"/>
    </source>
</evidence>
<dbReference type="Proteomes" id="UP000694844">
    <property type="component" value="Chromosome 9"/>
</dbReference>
<dbReference type="PANTHER" id="PTHR25462">
    <property type="entry name" value="BONUS, ISOFORM C-RELATED"/>
    <property type="match status" value="1"/>
</dbReference>
<feature type="domain" description="B box-type" evidence="3">
    <location>
        <begin position="8"/>
        <end position="52"/>
    </location>
</feature>
<feature type="domain" description="B box-type" evidence="3">
    <location>
        <begin position="58"/>
        <end position="100"/>
    </location>
</feature>
<name>A0A8B8BKP0_CRAVI</name>
<evidence type="ECO:0000256" key="2">
    <source>
        <dbReference type="SAM" id="Coils"/>
    </source>
</evidence>
<dbReference type="Pfam" id="PF00643">
    <property type="entry name" value="zf-B_box"/>
    <property type="match status" value="1"/>
</dbReference>
<dbReference type="InterPro" id="IPR000315">
    <property type="entry name" value="Znf_B-box"/>
</dbReference>
<dbReference type="PROSITE" id="PS50119">
    <property type="entry name" value="ZF_BBOX"/>
    <property type="match status" value="2"/>
</dbReference>
<dbReference type="CDD" id="cd19756">
    <property type="entry name" value="Bbox2"/>
    <property type="match status" value="1"/>
</dbReference>
<sequence length="516" mass="59391">MDPERSCQDVLRCHLCESPLPPLYCRSCHSNLCKDCAGEHLDDSKEHKVVPIKQRWSPDNSKCSKHTAEQNLFFCELCETSICKQCVNSFDHKGHKYFDIQKKLKIEKEKIQKDLKELKDSIYPQYEEAASTINEQKAELKRNSQKLTASLAKHGEDWHREIDMVIRKLQSEINDMDSQHQADLDRQLQEINHRLSEISDKMQNMQKLLSSDDIYLVSEYQSGTEKFRKMPPLLNVLLPVFFPEKINTEQLYKQFGSLSKLSTTEDIPHKPLLDNPQIITVLNTKNVPLVNISLLNDDEIWVSGDENVINLFTFQGELQQSAIAKSKTKPQVIEVTRSGDLVYADYMNRNINLRRNSPIQPLITLKNWRPSGLCSTSSGDLLVSMSCDYFKNTKVVRYSGSVERQNIQWDDKGEALYSYGGSKYLRENRNLDICVADPVAGAVVVVNETGKFRFRYTGQLPSYWGSWFRKKEEFSPRGITTDSQSCILVADSSRIHILNQDGIFLRFIESNDLHHP</sequence>
<dbReference type="InterPro" id="IPR047153">
    <property type="entry name" value="TRIM45/56/19-like"/>
</dbReference>
<evidence type="ECO:0000313" key="4">
    <source>
        <dbReference type="Proteomes" id="UP000694844"/>
    </source>
</evidence>
<organism evidence="4 5">
    <name type="scientific">Crassostrea virginica</name>
    <name type="common">Eastern oyster</name>
    <dbReference type="NCBI Taxonomy" id="6565"/>
    <lineage>
        <taxon>Eukaryota</taxon>
        <taxon>Metazoa</taxon>
        <taxon>Spiralia</taxon>
        <taxon>Lophotrochozoa</taxon>
        <taxon>Mollusca</taxon>
        <taxon>Bivalvia</taxon>
        <taxon>Autobranchia</taxon>
        <taxon>Pteriomorphia</taxon>
        <taxon>Ostreida</taxon>
        <taxon>Ostreoidea</taxon>
        <taxon>Ostreidae</taxon>
        <taxon>Crassostrea</taxon>
    </lineage>
</organism>
<keyword evidence="1" id="KW-0863">Zinc-finger</keyword>
<reference evidence="5" key="1">
    <citation type="submission" date="2025-08" db="UniProtKB">
        <authorList>
            <consortium name="RefSeq"/>
        </authorList>
    </citation>
    <scope>IDENTIFICATION</scope>
    <source>
        <tissue evidence="5">Whole sample</tissue>
    </source>
</reference>
<evidence type="ECO:0000313" key="5">
    <source>
        <dbReference type="RefSeq" id="XP_022303902.1"/>
    </source>
</evidence>
<dbReference type="GO" id="GO:0061630">
    <property type="term" value="F:ubiquitin protein ligase activity"/>
    <property type="evidence" value="ECO:0007669"/>
    <property type="project" value="TreeGrafter"/>
</dbReference>
<keyword evidence="4" id="KW-1185">Reference proteome</keyword>
<dbReference type="AlphaFoldDB" id="A0A8B8BKP0"/>
<dbReference type="OrthoDB" id="153872at2759"/>
<dbReference type="SUPFAM" id="SSF101898">
    <property type="entry name" value="NHL repeat"/>
    <property type="match status" value="1"/>
</dbReference>
<dbReference type="SMART" id="SM00336">
    <property type="entry name" value="BBOX"/>
    <property type="match status" value="2"/>
</dbReference>
<accession>A0A8B8BKP0</accession>
<dbReference type="GO" id="GO:0005654">
    <property type="term" value="C:nucleoplasm"/>
    <property type="evidence" value="ECO:0007669"/>
    <property type="project" value="TreeGrafter"/>
</dbReference>
<keyword evidence="2" id="KW-0175">Coiled coil</keyword>
<proteinExistence type="predicted"/>
<dbReference type="SUPFAM" id="SSF57845">
    <property type="entry name" value="B-box zinc-binding domain"/>
    <property type="match status" value="1"/>
</dbReference>
<evidence type="ECO:0000256" key="1">
    <source>
        <dbReference type="PROSITE-ProRule" id="PRU00024"/>
    </source>
</evidence>
<dbReference type="Gene3D" id="3.30.160.60">
    <property type="entry name" value="Classic Zinc Finger"/>
    <property type="match status" value="1"/>
</dbReference>
<keyword evidence="1" id="KW-0862">Zinc</keyword>
<dbReference type="KEGG" id="cvn:111111304"/>
<dbReference type="RefSeq" id="XP_022303902.1">
    <property type="nucleotide sequence ID" value="XM_022448194.1"/>
</dbReference>